<evidence type="ECO:0000313" key="5">
    <source>
        <dbReference type="EMBL" id="MCK7592938.1"/>
    </source>
</evidence>
<dbReference type="InterPro" id="IPR011991">
    <property type="entry name" value="ArsR-like_HTH"/>
</dbReference>
<keyword evidence="3" id="KW-0804">Transcription</keyword>
<dbReference type="Proteomes" id="UP001431449">
    <property type="component" value="Unassembled WGS sequence"/>
</dbReference>
<proteinExistence type="predicted"/>
<dbReference type="SUPFAM" id="SSF46785">
    <property type="entry name" value="Winged helix' DNA-binding domain"/>
    <property type="match status" value="1"/>
</dbReference>
<dbReference type="InterPro" id="IPR036388">
    <property type="entry name" value="WH-like_DNA-bd_sf"/>
</dbReference>
<dbReference type="PANTHER" id="PTHR43132">
    <property type="entry name" value="ARSENICAL RESISTANCE OPERON REPRESSOR ARSR-RELATED"/>
    <property type="match status" value="1"/>
</dbReference>
<comment type="caution">
    <text evidence="5">The sequence shown here is derived from an EMBL/GenBank/DDBJ whole genome shotgun (WGS) entry which is preliminary data.</text>
</comment>
<dbReference type="InterPro" id="IPR051011">
    <property type="entry name" value="Metal_resp_trans_reg"/>
</dbReference>
<dbReference type="RefSeq" id="WP_248205681.1">
    <property type="nucleotide sequence ID" value="NZ_JALNMH010000003.1"/>
</dbReference>
<keyword evidence="1" id="KW-0805">Transcription regulation</keyword>
<keyword evidence="6" id="KW-1185">Reference proteome</keyword>
<organism evidence="5 6">
    <name type="scientific">Pseudomarimonas salicorniae</name>
    <dbReference type="NCBI Taxonomy" id="2933270"/>
    <lineage>
        <taxon>Bacteria</taxon>
        <taxon>Pseudomonadati</taxon>
        <taxon>Pseudomonadota</taxon>
        <taxon>Gammaproteobacteria</taxon>
        <taxon>Lysobacterales</taxon>
        <taxon>Lysobacteraceae</taxon>
        <taxon>Pseudomarimonas</taxon>
    </lineage>
</organism>
<dbReference type="CDD" id="cd00090">
    <property type="entry name" value="HTH_ARSR"/>
    <property type="match status" value="1"/>
</dbReference>
<dbReference type="SMART" id="SM00418">
    <property type="entry name" value="HTH_ARSR"/>
    <property type="match status" value="1"/>
</dbReference>
<dbReference type="InterPro" id="IPR036390">
    <property type="entry name" value="WH_DNA-bd_sf"/>
</dbReference>
<dbReference type="Pfam" id="PF12840">
    <property type="entry name" value="HTH_20"/>
    <property type="match status" value="1"/>
</dbReference>
<dbReference type="EMBL" id="JALNMH010000003">
    <property type="protein sequence ID" value="MCK7592938.1"/>
    <property type="molecule type" value="Genomic_DNA"/>
</dbReference>
<evidence type="ECO:0000259" key="4">
    <source>
        <dbReference type="PROSITE" id="PS50987"/>
    </source>
</evidence>
<dbReference type="PANTHER" id="PTHR43132:SF2">
    <property type="entry name" value="ARSENICAL RESISTANCE OPERON REPRESSOR ARSR-RELATED"/>
    <property type="match status" value="1"/>
</dbReference>
<evidence type="ECO:0000313" key="6">
    <source>
        <dbReference type="Proteomes" id="UP001431449"/>
    </source>
</evidence>
<feature type="domain" description="HTH arsR-type" evidence="4">
    <location>
        <begin position="1"/>
        <end position="95"/>
    </location>
</feature>
<dbReference type="PROSITE" id="PS50987">
    <property type="entry name" value="HTH_ARSR_2"/>
    <property type="match status" value="1"/>
</dbReference>
<evidence type="ECO:0000256" key="1">
    <source>
        <dbReference type="ARBA" id="ARBA00023015"/>
    </source>
</evidence>
<dbReference type="NCBIfam" id="NF033788">
    <property type="entry name" value="HTH_metalloreg"/>
    <property type="match status" value="1"/>
</dbReference>
<evidence type="ECO:0000256" key="2">
    <source>
        <dbReference type="ARBA" id="ARBA00023125"/>
    </source>
</evidence>
<protein>
    <submittedName>
        <fullName evidence="5">Metalloregulator ArsR/SmtB family transcription factor</fullName>
    </submittedName>
</protein>
<reference evidence="5" key="1">
    <citation type="submission" date="2022-04" db="EMBL/GenBank/DDBJ databases">
        <title>Lysobacter sp. CAU 1642 isolated from sea sand.</title>
        <authorList>
            <person name="Kim W."/>
        </authorList>
    </citation>
    <scope>NUCLEOTIDE SEQUENCE</scope>
    <source>
        <strain evidence="5">CAU 1642</strain>
    </source>
</reference>
<keyword evidence="2" id="KW-0238">DNA-binding</keyword>
<dbReference type="InterPro" id="IPR001845">
    <property type="entry name" value="HTH_ArsR_DNA-bd_dom"/>
</dbReference>
<gene>
    <name evidence="5" type="ORF">M0G41_04555</name>
</gene>
<accession>A0ABT0GEF9</accession>
<dbReference type="Gene3D" id="1.10.10.10">
    <property type="entry name" value="Winged helix-like DNA-binding domain superfamily/Winged helix DNA-binding domain"/>
    <property type="match status" value="1"/>
</dbReference>
<sequence length="112" mass="11564">MSTDDAVRLLSALSHASRLAAFRALVQAGPEGLAVGELRELLGIPPATLTAHLNVLRASGLVGDEREGRSIRVRADYPRMNALLAFLTENCCGGAEPSVAGVCGPNGGRGGR</sequence>
<evidence type="ECO:0000256" key="3">
    <source>
        <dbReference type="ARBA" id="ARBA00023163"/>
    </source>
</evidence>
<name>A0ABT0GEF9_9GAMM</name>